<dbReference type="Proteomes" id="UP000010931">
    <property type="component" value="Unassembled WGS sequence"/>
</dbReference>
<evidence type="ECO:0000313" key="3">
    <source>
        <dbReference type="Proteomes" id="UP000010931"/>
    </source>
</evidence>
<evidence type="ECO:0000256" key="1">
    <source>
        <dbReference type="SAM" id="MobiDB-lite"/>
    </source>
</evidence>
<gene>
    <name evidence="2" type="ORF">STRTUCAR8_04160</name>
</gene>
<reference evidence="2 3" key="1">
    <citation type="journal article" date="2011" name="Plasmid">
        <title>Streptomyces turgidiscabies Car8 contains a modular pathogenicity island that shares virulence genes with other actinobacterial plant pathogens.</title>
        <authorList>
            <person name="Huguet-Tapia J.C."/>
            <person name="Badger J.H."/>
            <person name="Loria R."/>
            <person name="Pettis G.S."/>
        </authorList>
    </citation>
    <scope>NUCLEOTIDE SEQUENCE [LARGE SCALE GENOMIC DNA]</scope>
    <source>
        <strain evidence="2 3">Car8</strain>
    </source>
</reference>
<sequence length="145" mass="15294">MKETSEKSRITGKFLPVKGAHHNARWPNAPERGPSPAHRRGRAGDGRLPAAGGLERVRQRSQPAARPTPRSGDSSGSRAGWTGRDGDGFPDRGRFREVGTGVGGGAGAVPGAAPAARGSRSGIRLPARRCSDTRNHVNYLHFQAS</sequence>
<proteinExistence type="predicted"/>
<dbReference type="AlphaFoldDB" id="L7F2N6"/>
<organism evidence="2 3">
    <name type="scientific">Streptomyces turgidiscabies (strain Car8)</name>
    <dbReference type="NCBI Taxonomy" id="698760"/>
    <lineage>
        <taxon>Bacteria</taxon>
        <taxon>Bacillati</taxon>
        <taxon>Actinomycetota</taxon>
        <taxon>Actinomycetes</taxon>
        <taxon>Kitasatosporales</taxon>
        <taxon>Streptomycetaceae</taxon>
        <taxon>Streptomyces</taxon>
    </lineage>
</organism>
<comment type="caution">
    <text evidence="2">The sequence shown here is derived from an EMBL/GenBank/DDBJ whole genome shotgun (WGS) entry which is preliminary data.</text>
</comment>
<feature type="compositionally biased region" description="Basic and acidic residues" evidence="1">
    <location>
        <begin position="84"/>
        <end position="97"/>
    </location>
</feature>
<feature type="compositionally biased region" description="Low complexity" evidence="1">
    <location>
        <begin position="109"/>
        <end position="122"/>
    </location>
</feature>
<keyword evidence="3" id="KW-1185">Reference proteome</keyword>
<name>L7F2N6_STRT8</name>
<feature type="region of interest" description="Disordered" evidence="1">
    <location>
        <begin position="1"/>
        <end position="129"/>
    </location>
</feature>
<dbReference type="EMBL" id="AEJB01000369">
    <property type="protein sequence ID" value="ELP65552.1"/>
    <property type="molecule type" value="Genomic_DNA"/>
</dbReference>
<dbReference type="PATRIC" id="fig|698760.3.peg.5632"/>
<protein>
    <submittedName>
        <fullName evidence="2">Uncharacterized protein</fullName>
    </submittedName>
</protein>
<accession>L7F2N6</accession>
<evidence type="ECO:0000313" key="2">
    <source>
        <dbReference type="EMBL" id="ELP65552.1"/>
    </source>
</evidence>